<dbReference type="PANTHER" id="PTHR46239:SF1">
    <property type="entry name" value="DNA REPAIR PROTEIN RAD51 HOMOLOG 3"/>
    <property type="match status" value="1"/>
</dbReference>
<evidence type="ECO:0000259" key="8">
    <source>
        <dbReference type="PROSITE" id="PS50162"/>
    </source>
</evidence>
<dbReference type="GO" id="GO:0005657">
    <property type="term" value="C:replication fork"/>
    <property type="evidence" value="ECO:0007669"/>
    <property type="project" value="TreeGrafter"/>
</dbReference>
<dbReference type="SMART" id="SM00382">
    <property type="entry name" value="AAA"/>
    <property type="match status" value="1"/>
</dbReference>
<accession>A0A0F4Z5W9</accession>
<protein>
    <recommendedName>
        <fullName evidence="8">RecA family profile 1 domain-containing protein</fullName>
    </recommendedName>
</protein>
<dbReference type="GO" id="GO:0005524">
    <property type="term" value="F:ATP binding"/>
    <property type="evidence" value="ECO:0007669"/>
    <property type="project" value="UniProtKB-KW"/>
</dbReference>
<dbReference type="InterPro" id="IPR003593">
    <property type="entry name" value="AAA+_ATPase"/>
</dbReference>
<dbReference type="GO" id="GO:0140664">
    <property type="term" value="F:ATP-dependent DNA damage sensor activity"/>
    <property type="evidence" value="ECO:0007669"/>
    <property type="project" value="InterPro"/>
</dbReference>
<dbReference type="SUPFAM" id="SSF52540">
    <property type="entry name" value="P-loop containing nucleoside triphosphate hydrolases"/>
    <property type="match status" value="1"/>
</dbReference>
<dbReference type="InterPro" id="IPR052093">
    <property type="entry name" value="HR_Repair_Mediator"/>
</dbReference>
<evidence type="ECO:0000256" key="6">
    <source>
        <dbReference type="ARBA" id="ARBA00023242"/>
    </source>
</evidence>
<dbReference type="PANTHER" id="PTHR46239">
    <property type="entry name" value="DNA REPAIR PROTEIN RAD51 HOMOLOG 3 RAD51C"/>
    <property type="match status" value="1"/>
</dbReference>
<feature type="region of interest" description="Disordered" evidence="7">
    <location>
        <begin position="340"/>
        <end position="414"/>
    </location>
</feature>
<feature type="compositionally biased region" description="Acidic residues" evidence="7">
    <location>
        <begin position="365"/>
        <end position="378"/>
    </location>
</feature>
<proteinExistence type="predicted"/>
<dbReference type="GeneID" id="25312169"/>
<dbReference type="GO" id="GO:0008821">
    <property type="term" value="F:crossover junction DNA endonuclease activity"/>
    <property type="evidence" value="ECO:0007669"/>
    <property type="project" value="TreeGrafter"/>
</dbReference>
<dbReference type="CDD" id="cd01393">
    <property type="entry name" value="RecA-like"/>
    <property type="match status" value="1"/>
</dbReference>
<gene>
    <name evidence="9" type="ORF">T310_0105</name>
</gene>
<feature type="domain" description="RecA family profile 1" evidence="8">
    <location>
        <begin position="33"/>
        <end position="247"/>
    </location>
</feature>
<sequence>MTEHVSNLSSPELPRVFSLPASQSLRASAPSQGPGALPTGLRRLDEALAPLPSYELPEATQSQRVAGISRGHVTEIYGPPGVGKTAVAIKVAANALQAGDHVVWIDTGSPIPQPRLKAMLTGSIKHATDETLSSSQLEEKVHDCMGRFSHFRAQSLPHLLALLLRPPPSFPPEGTSLLVVDSVSGPFSAYFPNATELRSRLTQGRIADNQQLQWLLNRKWNVTSDMANQLVKLAAARRLAVVLLNQTHTKIKGQPRATLYPALAGGSWETCIHTRIVLYRDWPPEEGSDAADRDILKYVRFAEVMKRDGKVLTVRTDDNIIPFLIESDGLCEIRKNESRLPGLASSPQAPIPVQPQPRKRKVDEIADTEDEDEDDSDGDYGWMESDDAHLLAEEEAEADAKEKEEEKAEKEGNA</sequence>
<dbReference type="GO" id="GO:0000400">
    <property type="term" value="F:four-way junction DNA binding"/>
    <property type="evidence" value="ECO:0007669"/>
    <property type="project" value="TreeGrafter"/>
</dbReference>
<dbReference type="GO" id="GO:0000707">
    <property type="term" value="P:meiotic DNA recombinase assembly"/>
    <property type="evidence" value="ECO:0007669"/>
    <property type="project" value="TreeGrafter"/>
</dbReference>
<evidence type="ECO:0000256" key="1">
    <source>
        <dbReference type="ARBA" id="ARBA00004123"/>
    </source>
</evidence>
<evidence type="ECO:0000256" key="7">
    <source>
        <dbReference type="SAM" id="MobiDB-lite"/>
    </source>
</evidence>
<evidence type="ECO:0000256" key="4">
    <source>
        <dbReference type="ARBA" id="ARBA00022840"/>
    </source>
</evidence>
<evidence type="ECO:0000256" key="5">
    <source>
        <dbReference type="ARBA" id="ARBA00023204"/>
    </source>
</evidence>
<feature type="compositionally biased region" description="Basic and acidic residues" evidence="7">
    <location>
        <begin position="386"/>
        <end position="414"/>
    </location>
</feature>
<keyword evidence="6" id="KW-0539">Nucleus</keyword>
<comment type="caution">
    <text evidence="9">The sequence shown here is derived from an EMBL/GenBank/DDBJ whole genome shotgun (WGS) entry which is preliminary data.</text>
</comment>
<dbReference type="RefSeq" id="XP_013332514.1">
    <property type="nucleotide sequence ID" value="XM_013477060.1"/>
</dbReference>
<keyword evidence="10" id="KW-1185">Reference proteome</keyword>
<dbReference type="AlphaFoldDB" id="A0A0F4Z5W9"/>
<dbReference type="GO" id="GO:0033063">
    <property type="term" value="C:Rad51B-Rad51C-Rad51D-XRCC2 complex"/>
    <property type="evidence" value="ECO:0007669"/>
    <property type="project" value="TreeGrafter"/>
</dbReference>
<evidence type="ECO:0000313" key="9">
    <source>
        <dbReference type="EMBL" id="KKA25902.1"/>
    </source>
</evidence>
<dbReference type="OrthoDB" id="5957327at2759"/>
<dbReference type="GO" id="GO:0007131">
    <property type="term" value="P:reciprocal meiotic recombination"/>
    <property type="evidence" value="ECO:0007669"/>
    <property type="project" value="TreeGrafter"/>
</dbReference>
<dbReference type="STRING" id="1408163.A0A0F4Z5W9"/>
<dbReference type="InterPro" id="IPR027417">
    <property type="entry name" value="P-loop_NTPase"/>
</dbReference>
<dbReference type="EMBL" id="LASV01000007">
    <property type="protein sequence ID" value="KKA25902.1"/>
    <property type="molecule type" value="Genomic_DNA"/>
</dbReference>
<keyword evidence="2" id="KW-0547">Nucleotide-binding</keyword>
<dbReference type="GO" id="GO:0033065">
    <property type="term" value="C:Rad51C-XRCC3 complex"/>
    <property type="evidence" value="ECO:0007669"/>
    <property type="project" value="TreeGrafter"/>
</dbReference>
<dbReference type="Proteomes" id="UP000053958">
    <property type="component" value="Unassembled WGS sequence"/>
</dbReference>
<evidence type="ECO:0000313" key="10">
    <source>
        <dbReference type="Proteomes" id="UP000053958"/>
    </source>
</evidence>
<keyword evidence="5" id="KW-0234">DNA repair</keyword>
<keyword evidence="4" id="KW-0067">ATP-binding</keyword>
<name>A0A0F4Z5W9_RASE3</name>
<keyword evidence="3" id="KW-0227">DNA damage</keyword>
<dbReference type="InterPro" id="IPR020588">
    <property type="entry name" value="RecA_ATP-bd"/>
</dbReference>
<dbReference type="Gene3D" id="3.40.50.300">
    <property type="entry name" value="P-loop containing nucleotide triphosphate hydrolases"/>
    <property type="match status" value="1"/>
</dbReference>
<reference evidence="9 10" key="1">
    <citation type="submission" date="2015-04" db="EMBL/GenBank/DDBJ databases">
        <authorList>
            <person name="Heijne W.H."/>
            <person name="Fedorova N.D."/>
            <person name="Nierman W.C."/>
            <person name="Vollebregt A.W."/>
            <person name="Zhao Z."/>
            <person name="Wu L."/>
            <person name="Kumar M."/>
            <person name="Stam H."/>
            <person name="van den Berg M.A."/>
            <person name="Pel H.J."/>
        </authorList>
    </citation>
    <scope>NUCLEOTIDE SEQUENCE [LARGE SCALE GENOMIC DNA]</scope>
    <source>
        <strain evidence="9 10">CBS 393.64</strain>
    </source>
</reference>
<evidence type="ECO:0000256" key="3">
    <source>
        <dbReference type="ARBA" id="ARBA00022763"/>
    </source>
</evidence>
<evidence type="ECO:0000256" key="2">
    <source>
        <dbReference type="ARBA" id="ARBA00022741"/>
    </source>
</evidence>
<organism evidence="9 10">
    <name type="scientific">Rasamsonia emersonii (strain ATCC 16479 / CBS 393.64 / IMI 116815)</name>
    <dbReference type="NCBI Taxonomy" id="1408163"/>
    <lineage>
        <taxon>Eukaryota</taxon>
        <taxon>Fungi</taxon>
        <taxon>Dikarya</taxon>
        <taxon>Ascomycota</taxon>
        <taxon>Pezizomycotina</taxon>
        <taxon>Eurotiomycetes</taxon>
        <taxon>Eurotiomycetidae</taxon>
        <taxon>Eurotiales</taxon>
        <taxon>Trichocomaceae</taxon>
        <taxon>Rasamsonia</taxon>
    </lineage>
</organism>
<dbReference type="PROSITE" id="PS50162">
    <property type="entry name" value="RECA_2"/>
    <property type="match status" value="1"/>
</dbReference>
<comment type="subcellular location">
    <subcellularLocation>
        <location evidence="1">Nucleus</location>
    </subcellularLocation>
</comment>